<comment type="caution">
    <text evidence="1">The sequence shown here is derived from an EMBL/GenBank/DDBJ whole genome shotgun (WGS) entry which is preliminary data.</text>
</comment>
<dbReference type="SUPFAM" id="SSF52317">
    <property type="entry name" value="Class I glutamine amidotransferase-like"/>
    <property type="match status" value="1"/>
</dbReference>
<organism evidence="1 2">
    <name type="scientific">Lacibacterium aquatile</name>
    <dbReference type="NCBI Taxonomy" id="1168082"/>
    <lineage>
        <taxon>Bacteria</taxon>
        <taxon>Pseudomonadati</taxon>
        <taxon>Pseudomonadota</taxon>
        <taxon>Alphaproteobacteria</taxon>
        <taxon>Rhodospirillales</taxon>
        <taxon>Rhodospirillaceae</taxon>
    </lineage>
</organism>
<reference evidence="2" key="1">
    <citation type="journal article" date="2019" name="Int. J. Syst. Evol. Microbiol.">
        <title>The Global Catalogue of Microorganisms (GCM) 10K type strain sequencing project: providing services to taxonomists for standard genome sequencing and annotation.</title>
        <authorList>
            <consortium name="The Broad Institute Genomics Platform"/>
            <consortium name="The Broad Institute Genome Sequencing Center for Infectious Disease"/>
            <person name="Wu L."/>
            <person name="Ma J."/>
        </authorList>
    </citation>
    <scope>NUCLEOTIDE SEQUENCE [LARGE SCALE GENOMIC DNA]</scope>
    <source>
        <strain evidence="2">CGMCC 1.19062</strain>
    </source>
</reference>
<dbReference type="InterPro" id="IPR029062">
    <property type="entry name" value="Class_I_gatase-like"/>
</dbReference>
<dbReference type="EMBL" id="JBHUIP010000014">
    <property type="protein sequence ID" value="MFD2265071.1"/>
    <property type="molecule type" value="Genomic_DNA"/>
</dbReference>
<proteinExistence type="predicted"/>
<evidence type="ECO:0008006" key="3">
    <source>
        <dbReference type="Google" id="ProtNLM"/>
    </source>
</evidence>
<name>A0ABW5E081_9PROT</name>
<sequence>MPQDVCAMRILIVLTSPEKLPTGERIGFQLEDFALAYYGFGDLGMEVVIASSQGGEPFYLRNTSPPVPLIERFQADQAARISLSDTLRLDQIHADDFAALFCLGEQDDSAGDLVGHFRKLGKPVALTSPDGTLYVERDDVLVTGQNTASIPAAVQLIGRMLMSKSLP</sequence>
<dbReference type="Proteomes" id="UP001597295">
    <property type="component" value="Unassembled WGS sequence"/>
</dbReference>
<dbReference type="Gene3D" id="3.40.50.880">
    <property type="match status" value="1"/>
</dbReference>
<evidence type="ECO:0000313" key="1">
    <source>
        <dbReference type="EMBL" id="MFD2265071.1"/>
    </source>
</evidence>
<accession>A0ABW5E081</accession>
<protein>
    <recommendedName>
        <fullName evidence="3">DJ-1/PfpI domain-containing protein</fullName>
    </recommendedName>
</protein>
<gene>
    <name evidence="1" type="ORF">ACFSM5_19360</name>
</gene>
<keyword evidence="2" id="KW-1185">Reference proteome</keyword>
<evidence type="ECO:0000313" key="2">
    <source>
        <dbReference type="Proteomes" id="UP001597295"/>
    </source>
</evidence>
<dbReference type="RefSeq" id="WP_379878236.1">
    <property type="nucleotide sequence ID" value="NZ_JBHUIP010000014.1"/>
</dbReference>